<dbReference type="Proteomes" id="UP000239899">
    <property type="component" value="Unassembled WGS sequence"/>
</dbReference>
<dbReference type="Gene3D" id="2.60.40.10">
    <property type="entry name" value="Immunoglobulins"/>
    <property type="match status" value="9"/>
</dbReference>
<dbReference type="PANTHER" id="PTHR13817">
    <property type="entry name" value="TITIN"/>
    <property type="match status" value="1"/>
</dbReference>
<organism evidence="5 6">
    <name type="scientific">Chlorella sorokiniana</name>
    <name type="common">Freshwater green alga</name>
    <dbReference type="NCBI Taxonomy" id="3076"/>
    <lineage>
        <taxon>Eukaryota</taxon>
        <taxon>Viridiplantae</taxon>
        <taxon>Chlorophyta</taxon>
        <taxon>core chlorophytes</taxon>
        <taxon>Trebouxiophyceae</taxon>
        <taxon>Chlorellales</taxon>
        <taxon>Chlorellaceae</taxon>
        <taxon>Chlorella clade</taxon>
        <taxon>Chlorella</taxon>
    </lineage>
</organism>
<dbReference type="EMBL" id="LHPG02000003">
    <property type="protein sequence ID" value="PRW59684.1"/>
    <property type="molecule type" value="Genomic_DNA"/>
</dbReference>
<evidence type="ECO:0000313" key="5">
    <source>
        <dbReference type="EMBL" id="PRW59684.1"/>
    </source>
</evidence>
<feature type="domain" description="Fibronectin type-III" evidence="4">
    <location>
        <begin position="363"/>
        <end position="462"/>
    </location>
</feature>
<keyword evidence="3" id="KW-0472">Membrane</keyword>
<feature type="transmembrane region" description="Helical" evidence="3">
    <location>
        <begin position="1054"/>
        <end position="1075"/>
    </location>
</feature>
<keyword evidence="3" id="KW-0812">Transmembrane</keyword>
<dbReference type="CDD" id="cd00063">
    <property type="entry name" value="FN3"/>
    <property type="match status" value="8"/>
</dbReference>
<evidence type="ECO:0000313" key="6">
    <source>
        <dbReference type="Proteomes" id="UP000239899"/>
    </source>
</evidence>
<evidence type="ECO:0000256" key="3">
    <source>
        <dbReference type="SAM" id="Phobius"/>
    </source>
</evidence>
<feature type="domain" description="Fibronectin type-III" evidence="4">
    <location>
        <begin position="789"/>
        <end position="879"/>
    </location>
</feature>
<feature type="domain" description="Fibronectin type-III" evidence="4">
    <location>
        <begin position="162"/>
        <end position="264"/>
    </location>
</feature>
<feature type="domain" description="Fibronectin type-III" evidence="4">
    <location>
        <begin position="883"/>
        <end position="982"/>
    </location>
</feature>
<dbReference type="AlphaFoldDB" id="A0A2P6U039"/>
<dbReference type="InterPro" id="IPR013783">
    <property type="entry name" value="Ig-like_fold"/>
</dbReference>
<feature type="domain" description="Fibronectin type-III" evidence="4">
    <location>
        <begin position="578"/>
        <end position="682"/>
    </location>
</feature>
<evidence type="ECO:0000256" key="1">
    <source>
        <dbReference type="ARBA" id="ARBA00022737"/>
    </source>
</evidence>
<feature type="region of interest" description="Disordered" evidence="2">
    <location>
        <begin position="670"/>
        <end position="690"/>
    </location>
</feature>
<feature type="domain" description="Fibronectin type-III" evidence="4">
    <location>
        <begin position="466"/>
        <end position="574"/>
    </location>
</feature>
<dbReference type="PRINTS" id="PR00014">
    <property type="entry name" value="FNTYPEIII"/>
</dbReference>
<reference evidence="5 6" key="1">
    <citation type="journal article" date="2018" name="Plant J.">
        <title>Genome sequences of Chlorella sorokiniana UTEX 1602 and Micractinium conductrix SAG 241.80: implications to maltose excretion by a green alga.</title>
        <authorList>
            <person name="Arriola M.B."/>
            <person name="Velmurugan N."/>
            <person name="Zhang Y."/>
            <person name="Plunkett M.H."/>
            <person name="Hondzo H."/>
            <person name="Barney B.M."/>
        </authorList>
    </citation>
    <scope>NUCLEOTIDE SEQUENCE [LARGE SCALE GENOMIC DNA]</scope>
    <source>
        <strain evidence="6">UTEX 1602</strain>
    </source>
</reference>
<dbReference type="STRING" id="3076.A0A2P6U039"/>
<feature type="region of interest" description="Disordered" evidence="2">
    <location>
        <begin position="999"/>
        <end position="1018"/>
    </location>
</feature>
<sequence>MQQPLQHDEGGAVVPQALLELGAADGAAAAAEAPPPPQVVVDAPPGLPAAVHVETTAVSLQWAPVEARLVTTVPAELEYHVNFELMMQQVDDKLGLPEDRWSLQYVGTASFVQVKGLRPGRTYAARVAAVPVVTTPHQPGEVVMLRSPPSAVVTVQTLPCPPMGQPAPQLASRLKKELKFKWAEPEETGGRPLEYVLEMAPTPEGWEGPGPSPEGFFPVHRGSERAFLAKRLVPGVQYCARVKAINCEGESAWSPLGVFYTQATVPSWAPSDAPFVWDTTATSVTLGWPEPASNGGNVTGYEVEMDDGGGFRHVARATERQCAVEGLRSGILYKFRVRAENEAGRSLWSPLGEGRTSAVPPSPCGPPSVLGTSQTSLTLRWEAPVDDGGSPIQYYQVQVRARTPAARNGHADEWLVMYQGPDLACTIGGLRAGCSYMARAAAVSQAGAGAFGPAAMLQTSPSTPDCPGAPAAAARQQTALTITWPAPEHDGGAPITSYRLEMCCLGGVEGGRGDSGKGKAKLDPPFELAYLGAERTAEVEGLEPGRRYAFRCSAINAQGSSGWGPVSQLDTLPGLPFPVDCLTLAAATSTSLRVQWSQPYGQGAPVTGYVLEAADAAALEQQASGGQGGEPDELFSPAHQGHECSATVSGLEPHTLYALRVRALNSVGASVSEPERFRTAPAPPSAPEGLQLQQATPSGLSLAWAPPRSDHGAPVTGYQLECARSGRGGGAAAAGGWRLAYQGADLHAQVEGLDAGGRYLVRARAANTCGWGTWTEALPCSTSPDVPAAPGGLQAKPTGTTVRASWGVADDNGSPVLAYELEVAGGGSGRWASAFRGDATTHRLQQLQPNTPYQLRVRAVNAVGAGPYGDAVQVQTCRAPPSPPKDVVAALVPASSSSIEISWAAAAQSAQQAACTGYEVEAAPLRGKGGERRELCSNRLTSKLLAGLQHSTAYRVRVRAVGADGAGHGDWSSAAEVTLPAPHPGEAAAPAAAAAAAAAEAAPKAQKRRERGGGGAPRVGLVAKATTVAKAPPRRGWDRFKQHKLVGSMRVSDVMAWLIAAVVVIVVVLFGVSLWSKPSGPTPWLTPQPKHM</sequence>
<keyword evidence="6" id="KW-1185">Reference proteome</keyword>
<dbReference type="SMART" id="SM00060">
    <property type="entry name" value="FN3"/>
    <property type="match status" value="9"/>
</dbReference>
<dbReference type="InterPro" id="IPR003961">
    <property type="entry name" value="FN3_dom"/>
</dbReference>
<accession>A0A2P6U039</accession>
<feature type="domain" description="Fibronectin type-III" evidence="4">
    <location>
        <begin position="44"/>
        <end position="160"/>
    </location>
</feature>
<evidence type="ECO:0000256" key="2">
    <source>
        <dbReference type="SAM" id="MobiDB-lite"/>
    </source>
</evidence>
<feature type="domain" description="Fibronectin type-III" evidence="4">
    <location>
        <begin position="686"/>
        <end position="785"/>
    </location>
</feature>
<comment type="caution">
    <text evidence="5">The sequence shown here is derived from an EMBL/GenBank/DDBJ whole genome shotgun (WGS) entry which is preliminary data.</text>
</comment>
<dbReference type="InterPro" id="IPR036116">
    <property type="entry name" value="FN3_sf"/>
</dbReference>
<dbReference type="InterPro" id="IPR050964">
    <property type="entry name" value="Striated_Muscle_Regulatory"/>
</dbReference>
<dbReference type="Pfam" id="PF00041">
    <property type="entry name" value="fn3"/>
    <property type="match status" value="7"/>
</dbReference>
<protein>
    <submittedName>
        <fullName evidence="5">Fibronectin type-III domain-containing 3a</fullName>
    </submittedName>
</protein>
<keyword evidence="3" id="KW-1133">Transmembrane helix</keyword>
<name>A0A2P6U039_CHLSO</name>
<dbReference type="PROSITE" id="PS50853">
    <property type="entry name" value="FN3"/>
    <property type="match status" value="9"/>
</dbReference>
<dbReference type="OrthoDB" id="443915at2759"/>
<feature type="domain" description="Fibronectin type-III" evidence="4">
    <location>
        <begin position="269"/>
        <end position="359"/>
    </location>
</feature>
<evidence type="ECO:0000259" key="4">
    <source>
        <dbReference type="PROSITE" id="PS50853"/>
    </source>
</evidence>
<dbReference type="PANTHER" id="PTHR13817:SF151">
    <property type="entry name" value="TITIN"/>
    <property type="match status" value="1"/>
</dbReference>
<gene>
    <name evidence="5" type="ORF">C2E21_1331</name>
</gene>
<dbReference type="SUPFAM" id="SSF49265">
    <property type="entry name" value="Fibronectin type III"/>
    <property type="match status" value="5"/>
</dbReference>
<keyword evidence="1" id="KW-0677">Repeat</keyword>
<proteinExistence type="predicted"/>